<evidence type="ECO:0000313" key="2">
    <source>
        <dbReference type="Proteomes" id="UP001055811"/>
    </source>
</evidence>
<comment type="caution">
    <text evidence="1">The sequence shown here is derived from an EMBL/GenBank/DDBJ whole genome shotgun (WGS) entry which is preliminary data.</text>
</comment>
<accession>A0ACB9CSJ1</accession>
<evidence type="ECO:0000313" key="1">
    <source>
        <dbReference type="EMBL" id="KAI3737269.1"/>
    </source>
</evidence>
<reference evidence="1 2" key="2">
    <citation type="journal article" date="2022" name="Mol. Ecol. Resour.">
        <title>The genomes of chicory, endive, great burdock and yacon provide insights into Asteraceae paleo-polyploidization history and plant inulin production.</title>
        <authorList>
            <person name="Fan W."/>
            <person name="Wang S."/>
            <person name="Wang H."/>
            <person name="Wang A."/>
            <person name="Jiang F."/>
            <person name="Liu H."/>
            <person name="Zhao H."/>
            <person name="Xu D."/>
            <person name="Zhang Y."/>
        </authorList>
    </citation>
    <scope>NUCLEOTIDE SEQUENCE [LARGE SCALE GENOMIC DNA]</scope>
    <source>
        <strain evidence="2">cv. Punajuju</strain>
        <tissue evidence="1">Leaves</tissue>
    </source>
</reference>
<protein>
    <submittedName>
        <fullName evidence="1">Uncharacterized protein</fullName>
    </submittedName>
</protein>
<dbReference type="Proteomes" id="UP001055811">
    <property type="component" value="Linkage Group LG05"/>
</dbReference>
<name>A0ACB9CSJ1_CICIN</name>
<sequence>MDGSDMGSTPVARSRTMTQSLSPQGRVCRVIEIKHDEVAEFGDVAELEKKQALLHSSSRFLIPITTTKFPCFKPRKG</sequence>
<keyword evidence="2" id="KW-1185">Reference proteome</keyword>
<reference evidence="2" key="1">
    <citation type="journal article" date="2022" name="Mol. Ecol. Resour.">
        <title>The genomes of chicory, endive, great burdock and yacon provide insights into Asteraceae palaeo-polyploidization history and plant inulin production.</title>
        <authorList>
            <person name="Fan W."/>
            <person name="Wang S."/>
            <person name="Wang H."/>
            <person name="Wang A."/>
            <person name="Jiang F."/>
            <person name="Liu H."/>
            <person name="Zhao H."/>
            <person name="Xu D."/>
            <person name="Zhang Y."/>
        </authorList>
    </citation>
    <scope>NUCLEOTIDE SEQUENCE [LARGE SCALE GENOMIC DNA]</scope>
    <source>
        <strain evidence="2">cv. Punajuju</strain>
    </source>
</reference>
<gene>
    <name evidence="1" type="ORF">L2E82_27266</name>
</gene>
<organism evidence="1 2">
    <name type="scientific">Cichorium intybus</name>
    <name type="common">Chicory</name>
    <dbReference type="NCBI Taxonomy" id="13427"/>
    <lineage>
        <taxon>Eukaryota</taxon>
        <taxon>Viridiplantae</taxon>
        <taxon>Streptophyta</taxon>
        <taxon>Embryophyta</taxon>
        <taxon>Tracheophyta</taxon>
        <taxon>Spermatophyta</taxon>
        <taxon>Magnoliopsida</taxon>
        <taxon>eudicotyledons</taxon>
        <taxon>Gunneridae</taxon>
        <taxon>Pentapetalae</taxon>
        <taxon>asterids</taxon>
        <taxon>campanulids</taxon>
        <taxon>Asterales</taxon>
        <taxon>Asteraceae</taxon>
        <taxon>Cichorioideae</taxon>
        <taxon>Cichorieae</taxon>
        <taxon>Cichoriinae</taxon>
        <taxon>Cichorium</taxon>
    </lineage>
</organism>
<dbReference type="EMBL" id="CM042013">
    <property type="protein sequence ID" value="KAI3737269.1"/>
    <property type="molecule type" value="Genomic_DNA"/>
</dbReference>
<proteinExistence type="predicted"/>